<dbReference type="InterPro" id="IPR006005">
    <property type="entry name" value="Glut_synth_ssu1"/>
</dbReference>
<dbReference type="InterPro" id="IPR028261">
    <property type="entry name" value="DPD_II"/>
</dbReference>
<dbReference type="Proteomes" id="UP000199518">
    <property type="component" value="Unassembled WGS sequence"/>
</dbReference>
<evidence type="ECO:0000256" key="3">
    <source>
        <dbReference type="ARBA" id="ARBA00023164"/>
    </source>
</evidence>
<evidence type="ECO:0000256" key="4">
    <source>
        <dbReference type="ARBA" id="ARBA00029440"/>
    </source>
</evidence>
<dbReference type="InterPro" id="IPR023753">
    <property type="entry name" value="FAD/NAD-binding_dom"/>
</dbReference>
<gene>
    <name evidence="7" type="ORF">SAMN05421753_103217</name>
</gene>
<keyword evidence="3" id="KW-0314">Glutamate biosynthesis</keyword>
<accession>A0A1I3DG44</accession>
<evidence type="ECO:0000256" key="2">
    <source>
        <dbReference type="ARBA" id="ARBA00023002"/>
    </source>
</evidence>
<dbReference type="GO" id="GO:0006537">
    <property type="term" value="P:glutamate biosynthetic process"/>
    <property type="evidence" value="ECO:0007669"/>
    <property type="project" value="UniProtKB-KW"/>
</dbReference>
<sequence>MGKPTGFMEYARQTAAERDPLDRLKDWNEFAEKIELKVLQQQGARCMDCGIPFCHTGDLMAGMAAGCPVHNLIPEWNDLVYHNDWREALDRLHSTNNFPEFTGRVCPAPCEGSCTLGIHEPPVAIKTIEKNIVDRGWAEGWILPNPPTQRTGKKVAIVGSGPAGLAAAAQLNSAGHECTVYERSDRIGGLLMYGIPNMKLEKWMVERRIKLLQDEGVKFVVNTAIGKDISAKELTDKFDSVILATGATVPNDFFAKTPGRSLKGIHFAMEFLHANTKSLLDSEHGDGNYISAKDKHVIVIGGGDTGNDCLGTSLRHGCKSLVNFELVSQSPEHRATNNPWPQWPRIHRVDYGHAEAASVFDYSQDPQKTLKNDPREYSIQTVEFLGDDQGNLRALKTVKVDWSKPSGNGAPFTVVPDTEQEWPADLCFLALGFRGPEQIVGEQLGIATDKRTNFQADYGKYATNIPGVFAAGDCRRGQSLIVWAINEGREAARECDRYLMGKSKLP</sequence>
<proteinExistence type="predicted"/>
<dbReference type="PRINTS" id="PR00419">
    <property type="entry name" value="ADXRDTASE"/>
</dbReference>
<evidence type="ECO:0000256" key="1">
    <source>
        <dbReference type="ARBA" id="ARBA00022605"/>
    </source>
</evidence>
<dbReference type="AlphaFoldDB" id="A0A1I3DG44"/>
<dbReference type="Gene3D" id="3.50.50.60">
    <property type="entry name" value="FAD/NAD(P)-binding domain"/>
    <property type="match status" value="2"/>
</dbReference>
<dbReference type="NCBIfam" id="TIGR01317">
    <property type="entry name" value="GOGAT_sm_gam"/>
    <property type="match status" value="1"/>
</dbReference>
<evidence type="ECO:0000259" key="6">
    <source>
        <dbReference type="Pfam" id="PF14691"/>
    </source>
</evidence>
<dbReference type="PANTHER" id="PTHR43100">
    <property type="entry name" value="GLUTAMATE SYNTHASE [NADPH] SMALL CHAIN"/>
    <property type="match status" value="1"/>
</dbReference>
<dbReference type="Pfam" id="PF14691">
    <property type="entry name" value="Fer4_20"/>
    <property type="match status" value="1"/>
</dbReference>
<protein>
    <submittedName>
        <fullName evidence="7">Glutamate synthase (NADPH/NADH) small chain</fullName>
    </submittedName>
</protein>
<comment type="pathway">
    <text evidence="4">Amino-acid biosynthesis.</text>
</comment>
<feature type="domain" description="FAD/NAD(P)-binding" evidence="5">
    <location>
        <begin position="153"/>
        <end position="319"/>
    </location>
</feature>
<evidence type="ECO:0000313" key="8">
    <source>
        <dbReference type="Proteomes" id="UP000199518"/>
    </source>
</evidence>
<dbReference type="InterPro" id="IPR051394">
    <property type="entry name" value="Glutamate_Synthase"/>
</dbReference>
<dbReference type="STRING" id="1576369.SAMN05421753_103217"/>
<evidence type="ECO:0000259" key="5">
    <source>
        <dbReference type="Pfam" id="PF07992"/>
    </source>
</evidence>
<organism evidence="7 8">
    <name type="scientific">Planctomicrobium piriforme</name>
    <dbReference type="NCBI Taxonomy" id="1576369"/>
    <lineage>
        <taxon>Bacteria</taxon>
        <taxon>Pseudomonadati</taxon>
        <taxon>Planctomycetota</taxon>
        <taxon>Planctomycetia</taxon>
        <taxon>Planctomycetales</taxon>
        <taxon>Planctomycetaceae</taxon>
        <taxon>Planctomicrobium</taxon>
    </lineage>
</organism>
<dbReference type="OrthoDB" id="9803192at2"/>
<dbReference type="SUPFAM" id="SSF46548">
    <property type="entry name" value="alpha-helical ferredoxin"/>
    <property type="match status" value="1"/>
</dbReference>
<dbReference type="Pfam" id="PF07992">
    <property type="entry name" value="Pyr_redox_2"/>
    <property type="match status" value="2"/>
</dbReference>
<dbReference type="PANTHER" id="PTHR43100:SF1">
    <property type="entry name" value="GLUTAMATE SYNTHASE [NADPH] SMALL CHAIN"/>
    <property type="match status" value="1"/>
</dbReference>
<reference evidence="8" key="1">
    <citation type="submission" date="2016-10" db="EMBL/GenBank/DDBJ databases">
        <authorList>
            <person name="Varghese N."/>
            <person name="Submissions S."/>
        </authorList>
    </citation>
    <scope>NUCLEOTIDE SEQUENCE [LARGE SCALE GENOMIC DNA]</scope>
    <source>
        <strain evidence="8">DSM 26348</strain>
    </source>
</reference>
<dbReference type="Gene3D" id="1.10.1060.10">
    <property type="entry name" value="Alpha-helical ferredoxin"/>
    <property type="match status" value="1"/>
</dbReference>
<dbReference type="EMBL" id="FOQD01000003">
    <property type="protein sequence ID" value="SFH85461.1"/>
    <property type="molecule type" value="Genomic_DNA"/>
</dbReference>
<dbReference type="InterPro" id="IPR036188">
    <property type="entry name" value="FAD/NAD-bd_sf"/>
</dbReference>
<keyword evidence="2" id="KW-0560">Oxidoreductase</keyword>
<keyword evidence="8" id="KW-1185">Reference proteome</keyword>
<name>A0A1I3DG44_9PLAN</name>
<feature type="domain" description="Dihydroprymidine dehydrogenase" evidence="6">
    <location>
        <begin position="24"/>
        <end position="140"/>
    </location>
</feature>
<dbReference type="RefSeq" id="WP_092048238.1">
    <property type="nucleotide sequence ID" value="NZ_FOQD01000003.1"/>
</dbReference>
<dbReference type="GO" id="GO:0016639">
    <property type="term" value="F:oxidoreductase activity, acting on the CH-NH2 group of donors, NAD or NADP as acceptor"/>
    <property type="evidence" value="ECO:0007669"/>
    <property type="project" value="InterPro"/>
</dbReference>
<dbReference type="InterPro" id="IPR009051">
    <property type="entry name" value="Helical_ferredxn"/>
</dbReference>
<dbReference type="GO" id="GO:0051536">
    <property type="term" value="F:iron-sulfur cluster binding"/>
    <property type="evidence" value="ECO:0007669"/>
    <property type="project" value="InterPro"/>
</dbReference>
<dbReference type="SUPFAM" id="SSF51905">
    <property type="entry name" value="FAD/NAD(P)-binding domain"/>
    <property type="match status" value="1"/>
</dbReference>
<evidence type="ECO:0000313" key="7">
    <source>
        <dbReference type="EMBL" id="SFH85461.1"/>
    </source>
</evidence>
<keyword evidence="1" id="KW-0028">Amino-acid biosynthesis</keyword>
<feature type="domain" description="FAD/NAD(P)-binding" evidence="5">
    <location>
        <begin position="409"/>
        <end position="488"/>
    </location>
</feature>